<feature type="region of interest" description="Disordered" evidence="1">
    <location>
        <begin position="173"/>
        <end position="221"/>
    </location>
</feature>
<proteinExistence type="predicted"/>
<evidence type="ECO:0000313" key="3">
    <source>
        <dbReference type="Proteomes" id="UP001321749"/>
    </source>
</evidence>
<accession>A0AAV9HSE8</accession>
<dbReference type="AlphaFoldDB" id="A0AAV9HSE8"/>
<sequence>MTSPANASVRERRRRSTPTDLEQMNVMKALTAAEHSRRQFVLNYAASKQTHLLIPGQKADAVKAAEECVVAWLSQKGLSPVSSEFFKYNVDAQLWTTHVGNHVEFPFSFMRATLQTSSSDTAPETRRRSETNGPAIEAYPDDSAVELRNDDQISLSTSASVAKPELPEARRPLKYQQQEQSAAKENPQTPPERQSTKTKKRRSVVTETSSDKKRSLSLNSIDDLKMGKLPQDKFPLFVRLGRSWSRRMSST</sequence>
<reference evidence="2" key="1">
    <citation type="journal article" date="2023" name="Mol. Phylogenet. Evol.">
        <title>Genome-scale phylogeny and comparative genomics of the fungal order Sordariales.</title>
        <authorList>
            <person name="Hensen N."/>
            <person name="Bonometti L."/>
            <person name="Westerberg I."/>
            <person name="Brannstrom I.O."/>
            <person name="Guillou S."/>
            <person name="Cros-Aarteil S."/>
            <person name="Calhoun S."/>
            <person name="Haridas S."/>
            <person name="Kuo A."/>
            <person name="Mondo S."/>
            <person name="Pangilinan J."/>
            <person name="Riley R."/>
            <person name="LaButti K."/>
            <person name="Andreopoulos B."/>
            <person name="Lipzen A."/>
            <person name="Chen C."/>
            <person name="Yan M."/>
            <person name="Daum C."/>
            <person name="Ng V."/>
            <person name="Clum A."/>
            <person name="Steindorff A."/>
            <person name="Ohm R.A."/>
            <person name="Martin F."/>
            <person name="Silar P."/>
            <person name="Natvig D.O."/>
            <person name="Lalanne C."/>
            <person name="Gautier V."/>
            <person name="Ament-Velasquez S.L."/>
            <person name="Kruys A."/>
            <person name="Hutchinson M.I."/>
            <person name="Powell A.J."/>
            <person name="Barry K."/>
            <person name="Miller A.N."/>
            <person name="Grigoriev I.V."/>
            <person name="Debuchy R."/>
            <person name="Gladieux P."/>
            <person name="Hiltunen Thoren M."/>
            <person name="Johannesson H."/>
        </authorList>
    </citation>
    <scope>NUCLEOTIDE SEQUENCE</scope>
    <source>
        <strain evidence="2">PSN324</strain>
    </source>
</reference>
<evidence type="ECO:0000256" key="1">
    <source>
        <dbReference type="SAM" id="MobiDB-lite"/>
    </source>
</evidence>
<protein>
    <submittedName>
        <fullName evidence="2">Uncharacterized protein</fullName>
    </submittedName>
</protein>
<dbReference type="Proteomes" id="UP001321749">
    <property type="component" value="Unassembled WGS sequence"/>
</dbReference>
<keyword evidence="3" id="KW-1185">Reference proteome</keyword>
<comment type="caution">
    <text evidence="2">The sequence shown here is derived from an EMBL/GenBank/DDBJ whole genome shotgun (WGS) entry which is preliminary data.</text>
</comment>
<feature type="compositionally biased region" description="Polar residues" evidence="1">
    <location>
        <begin position="175"/>
        <end position="193"/>
    </location>
</feature>
<gene>
    <name evidence="2" type="ORF">QBC42DRAFT_80522</name>
</gene>
<feature type="region of interest" description="Disordered" evidence="1">
    <location>
        <begin position="116"/>
        <end position="142"/>
    </location>
</feature>
<reference evidence="2" key="2">
    <citation type="submission" date="2023-06" db="EMBL/GenBank/DDBJ databases">
        <authorList>
            <consortium name="Lawrence Berkeley National Laboratory"/>
            <person name="Mondo S.J."/>
            <person name="Hensen N."/>
            <person name="Bonometti L."/>
            <person name="Westerberg I."/>
            <person name="Brannstrom I.O."/>
            <person name="Guillou S."/>
            <person name="Cros-Aarteil S."/>
            <person name="Calhoun S."/>
            <person name="Haridas S."/>
            <person name="Kuo A."/>
            <person name="Pangilinan J."/>
            <person name="Riley R."/>
            <person name="Labutti K."/>
            <person name="Andreopoulos B."/>
            <person name="Lipzen A."/>
            <person name="Chen C."/>
            <person name="Yanf M."/>
            <person name="Daum C."/>
            <person name="Ng V."/>
            <person name="Clum A."/>
            <person name="Steindorff A."/>
            <person name="Ohm R."/>
            <person name="Martin F."/>
            <person name="Silar P."/>
            <person name="Natvig D."/>
            <person name="Lalanne C."/>
            <person name="Gautier V."/>
            <person name="Ament-Velasquez S.L."/>
            <person name="Kruys A."/>
            <person name="Hutchinson M.I."/>
            <person name="Powell A.J."/>
            <person name="Barry K."/>
            <person name="Miller A.N."/>
            <person name="Grigoriev I.V."/>
            <person name="Debuchy R."/>
            <person name="Gladieux P."/>
            <person name="Thoren M.H."/>
            <person name="Johannesson H."/>
        </authorList>
    </citation>
    <scope>NUCLEOTIDE SEQUENCE</scope>
    <source>
        <strain evidence="2">PSN324</strain>
    </source>
</reference>
<organism evidence="2 3">
    <name type="scientific">Cladorrhinum samala</name>
    <dbReference type="NCBI Taxonomy" id="585594"/>
    <lineage>
        <taxon>Eukaryota</taxon>
        <taxon>Fungi</taxon>
        <taxon>Dikarya</taxon>
        <taxon>Ascomycota</taxon>
        <taxon>Pezizomycotina</taxon>
        <taxon>Sordariomycetes</taxon>
        <taxon>Sordariomycetidae</taxon>
        <taxon>Sordariales</taxon>
        <taxon>Podosporaceae</taxon>
        <taxon>Cladorrhinum</taxon>
    </lineage>
</organism>
<evidence type="ECO:0000313" key="2">
    <source>
        <dbReference type="EMBL" id="KAK4462382.1"/>
    </source>
</evidence>
<name>A0AAV9HSE8_9PEZI</name>
<dbReference type="EMBL" id="MU864973">
    <property type="protein sequence ID" value="KAK4462382.1"/>
    <property type="molecule type" value="Genomic_DNA"/>
</dbReference>